<reference evidence="1" key="1">
    <citation type="journal article" date="2014" name="Genome Announc.">
        <title>Draft Genome Sequence of Clostridium straminisolvens Strain JCM 21531T, Isolated from a Cellulose-Degrading Bacterial Community.</title>
        <authorList>
            <person name="Yuki M."/>
            <person name="Oshima K."/>
            <person name="Suda W."/>
            <person name="Sakamoto M."/>
            <person name="Kitamura K."/>
            <person name="Iida T."/>
            <person name="Hattori M."/>
            <person name="Ohkuma M."/>
        </authorList>
    </citation>
    <scope>NUCLEOTIDE SEQUENCE [LARGE SCALE GENOMIC DNA]</scope>
    <source>
        <strain evidence="1">JCM 21531</strain>
    </source>
</reference>
<name>W4V9Z6_9FIRM</name>
<dbReference type="Proteomes" id="UP000019109">
    <property type="component" value="Unassembled WGS sequence"/>
</dbReference>
<keyword evidence="2" id="KW-1185">Reference proteome</keyword>
<comment type="caution">
    <text evidence="1">The sequence shown here is derived from an EMBL/GenBank/DDBJ whole genome shotgun (WGS) entry which is preliminary data.</text>
</comment>
<gene>
    <name evidence="1" type="ORF">JCM21531_3184</name>
</gene>
<protein>
    <submittedName>
        <fullName evidence="1">Uracil-DNA glycosylase</fullName>
    </submittedName>
</protein>
<evidence type="ECO:0000313" key="1">
    <source>
        <dbReference type="EMBL" id="GAE89643.1"/>
    </source>
</evidence>
<dbReference type="EMBL" id="BAVR01000041">
    <property type="protein sequence ID" value="GAE89643.1"/>
    <property type="molecule type" value="Genomic_DNA"/>
</dbReference>
<dbReference type="AlphaFoldDB" id="W4V9Z6"/>
<dbReference type="InterPro" id="IPR036895">
    <property type="entry name" value="Uracil-DNA_glycosylase-like_sf"/>
</dbReference>
<sequence length="38" mass="4468">MRAEFSLFPLYHPASIIYNAKLKEIYDEDLNKLKLLIG</sequence>
<proteinExistence type="predicted"/>
<evidence type="ECO:0000313" key="2">
    <source>
        <dbReference type="Proteomes" id="UP000019109"/>
    </source>
</evidence>
<organism evidence="1 2">
    <name type="scientific">Acetivibrio straminisolvens JCM 21531</name>
    <dbReference type="NCBI Taxonomy" id="1294263"/>
    <lineage>
        <taxon>Bacteria</taxon>
        <taxon>Bacillati</taxon>
        <taxon>Bacillota</taxon>
        <taxon>Clostridia</taxon>
        <taxon>Eubacteriales</taxon>
        <taxon>Oscillospiraceae</taxon>
        <taxon>Acetivibrio</taxon>
    </lineage>
</organism>
<dbReference type="Gene3D" id="3.40.470.10">
    <property type="entry name" value="Uracil-DNA glycosylase-like domain"/>
    <property type="match status" value="1"/>
</dbReference>
<accession>W4V9Z6</accession>
<dbReference type="STRING" id="1294263.JCM21531_3184"/>